<dbReference type="EC" id="2.4.1.122" evidence="4"/>
<evidence type="ECO:0000256" key="4">
    <source>
        <dbReference type="ARBA" id="ARBA00012557"/>
    </source>
</evidence>
<evidence type="ECO:0000259" key="12">
    <source>
        <dbReference type="Pfam" id="PF02434"/>
    </source>
</evidence>
<proteinExistence type="inferred from homology"/>
<name>A0A0N4ZZF8_PARTI</name>
<dbReference type="Proteomes" id="UP000038045">
    <property type="component" value="Unplaced"/>
</dbReference>
<dbReference type="GO" id="GO:0016263">
    <property type="term" value="F:glycoprotein-N-acetylgalactosamine 3-beta-galactosyltransferase activity"/>
    <property type="evidence" value="ECO:0007669"/>
    <property type="project" value="UniProtKB-EC"/>
</dbReference>
<dbReference type="AlphaFoldDB" id="A0A0N4ZZF8"/>
<keyword evidence="8" id="KW-0547">Nucleotide-binding</keyword>
<evidence type="ECO:0000256" key="6">
    <source>
        <dbReference type="ARBA" id="ARBA00022679"/>
    </source>
</evidence>
<keyword evidence="10" id="KW-1133">Transmembrane helix</keyword>
<dbReference type="GO" id="GO:0000166">
    <property type="term" value="F:nucleotide binding"/>
    <property type="evidence" value="ECO:0007669"/>
    <property type="project" value="UniProtKB-KW"/>
</dbReference>
<feature type="domain" description="Fringe-like glycosyltransferase" evidence="12">
    <location>
        <begin position="27"/>
        <end position="203"/>
    </location>
</feature>
<dbReference type="STRING" id="131310.A0A0N4ZZF8"/>
<keyword evidence="13" id="KW-1185">Reference proteome</keyword>
<keyword evidence="7" id="KW-0812">Transmembrane</keyword>
<evidence type="ECO:0000256" key="5">
    <source>
        <dbReference type="ARBA" id="ARBA00022676"/>
    </source>
</evidence>
<evidence type="ECO:0000313" key="14">
    <source>
        <dbReference type="WBParaSite" id="PTRK_0001426800.1"/>
    </source>
</evidence>
<organism evidence="13 14">
    <name type="scientific">Parastrongyloides trichosuri</name>
    <name type="common">Possum-specific nematode worm</name>
    <dbReference type="NCBI Taxonomy" id="131310"/>
    <lineage>
        <taxon>Eukaryota</taxon>
        <taxon>Metazoa</taxon>
        <taxon>Ecdysozoa</taxon>
        <taxon>Nematoda</taxon>
        <taxon>Chromadorea</taxon>
        <taxon>Rhabditida</taxon>
        <taxon>Tylenchina</taxon>
        <taxon>Panagrolaimomorpha</taxon>
        <taxon>Strongyloidoidea</taxon>
        <taxon>Strongyloididae</taxon>
        <taxon>Parastrongyloides</taxon>
    </lineage>
</organism>
<evidence type="ECO:0000256" key="10">
    <source>
        <dbReference type="ARBA" id="ARBA00022989"/>
    </source>
</evidence>
<reference evidence="14" key="1">
    <citation type="submission" date="2017-02" db="UniProtKB">
        <authorList>
            <consortium name="WormBaseParasite"/>
        </authorList>
    </citation>
    <scope>IDENTIFICATION</scope>
</reference>
<dbReference type="Gene3D" id="3.90.550.50">
    <property type="match status" value="1"/>
</dbReference>
<dbReference type="PANTHER" id="PTHR23033:SF14">
    <property type="entry name" value="GLYCOPROTEIN-N-ACETYLGALACTOSAMINE 3-BETA-GALACTOSYLTRANSFERASE 1-RELATED"/>
    <property type="match status" value="1"/>
</dbReference>
<evidence type="ECO:0000256" key="8">
    <source>
        <dbReference type="ARBA" id="ARBA00022741"/>
    </source>
</evidence>
<protein>
    <recommendedName>
        <fullName evidence="4">N-acetylgalactosaminide beta-1,3-galactosyltransferase</fullName>
        <ecNumber evidence="4">2.4.1.122</ecNumber>
    </recommendedName>
</protein>
<evidence type="ECO:0000256" key="3">
    <source>
        <dbReference type="ARBA" id="ARBA00006462"/>
    </source>
</evidence>
<sequence>MSNFTFQDSFNDSVFQQVSNELKNRVKIFCIILSTPKNKHTRAEAQKKTWLKRCNGYVYASSKNDPSLPSIKASKNDGYRNAYVKIKNGIIWAWEKYGKMYDYYMKVDDDSYVIMENLRTFLLKKNPDSHGYYGFKLKSQLHNGEIFDYIQGGSGYVLSRRTVALLYNKGFNNKKFCTQGLKKIDDTEIGVCMKNLGIKPHNSIDIKRKNLFSPANPSQITSPEADASTMRFVRYTNKRYSPGMETLSDVPIAFHYVDYNMMFALEYLLYNAEIVGKSARVLRTFDYDNVNTNIKVEKRMKLIEEFSARNYL</sequence>
<comment type="similarity">
    <text evidence="3">Belongs to the glycosyltransferase 31 family. Beta3-Gal-T subfamily.</text>
</comment>
<dbReference type="InterPro" id="IPR003378">
    <property type="entry name" value="Fringe-like_glycosylTrfase"/>
</dbReference>
<evidence type="ECO:0000256" key="11">
    <source>
        <dbReference type="ARBA" id="ARBA00023136"/>
    </source>
</evidence>
<evidence type="ECO:0000256" key="2">
    <source>
        <dbReference type="ARBA" id="ARBA00004922"/>
    </source>
</evidence>
<dbReference type="WBParaSite" id="PTRK_0001426800.1">
    <property type="protein sequence ID" value="PTRK_0001426800.1"/>
    <property type="gene ID" value="PTRK_0001426800"/>
</dbReference>
<evidence type="ECO:0000256" key="7">
    <source>
        <dbReference type="ARBA" id="ARBA00022692"/>
    </source>
</evidence>
<accession>A0A0N4ZZF8</accession>
<keyword evidence="11" id="KW-0472">Membrane</keyword>
<keyword evidence="5" id="KW-0328">Glycosyltransferase</keyword>
<evidence type="ECO:0000313" key="13">
    <source>
        <dbReference type="Proteomes" id="UP000038045"/>
    </source>
</evidence>
<dbReference type="InterPro" id="IPR026050">
    <property type="entry name" value="C1GALT1/C1GALT1_chp1"/>
</dbReference>
<dbReference type="GO" id="GO:0016020">
    <property type="term" value="C:membrane"/>
    <property type="evidence" value="ECO:0007669"/>
    <property type="project" value="UniProtKB-SubCell"/>
</dbReference>
<dbReference type="Pfam" id="PF02434">
    <property type="entry name" value="Fringe"/>
    <property type="match status" value="1"/>
</dbReference>
<dbReference type="PANTHER" id="PTHR23033">
    <property type="entry name" value="BETA1,3-GALACTOSYLTRANSFERASE"/>
    <property type="match status" value="1"/>
</dbReference>
<keyword evidence="6" id="KW-0808">Transferase</keyword>
<keyword evidence="9" id="KW-0735">Signal-anchor</keyword>
<dbReference type="UniPathway" id="UPA00378"/>
<evidence type="ECO:0000256" key="1">
    <source>
        <dbReference type="ARBA" id="ARBA00004606"/>
    </source>
</evidence>
<evidence type="ECO:0000256" key="9">
    <source>
        <dbReference type="ARBA" id="ARBA00022968"/>
    </source>
</evidence>
<comment type="subcellular location">
    <subcellularLocation>
        <location evidence="1">Membrane</location>
        <topology evidence="1">Single-pass type II membrane protein</topology>
    </subcellularLocation>
</comment>
<comment type="pathway">
    <text evidence="2">Protein modification; protein glycosylation.</text>
</comment>